<protein>
    <submittedName>
        <fullName evidence="1">Uncharacterized protein</fullName>
    </submittedName>
</protein>
<comment type="caution">
    <text evidence="1">The sequence shown here is derived from an EMBL/GenBank/DDBJ whole genome shotgun (WGS) entry which is preliminary data.</text>
</comment>
<gene>
    <name evidence="1" type="ORF">LCGC14_3064030</name>
</gene>
<organism evidence="1">
    <name type="scientific">marine sediment metagenome</name>
    <dbReference type="NCBI Taxonomy" id="412755"/>
    <lineage>
        <taxon>unclassified sequences</taxon>
        <taxon>metagenomes</taxon>
        <taxon>ecological metagenomes</taxon>
    </lineage>
</organism>
<dbReference type="AlphaFoldDB" id="A0A0F8X6B6"/>
<sequence length="30" mass="3242">MTGVELAALIRYKTSTNSTTFTDANILPLV</sequence>
<evidence type="ECO:0000313" key="1">
    <source>
        <dbReference type="EMBL" id="KKK56485.1"/>
    </source>
</evidence>
<reference evidence="1" key="1">
    <citation type="journal article" date="2015" name="Nature">
        <title>Complex archaea that bridge the gap between prokaryotes and eukaryotes.</title>
        <authorList>
            <person name="Spang A."/>
            <person name="Saw J.H."/>
            <person name="Jorgensen S.L."/>
            <person name="Zaremba-Niedzwiedzka K."/>
            <person name="Martijn J."/>
            <person name="Lind A.E."/>
            <person name="van Eijk R."/>
            <person name="Schleper C."/>
            <person name="Guy L."/>
            <person name="Ettema T.J."/>
        </authorList>
    </citation>
    <scope>NUCLEOTIDE SEQUENCE</scope>
</reference>
<name>A0A0F8X6B6_9ZZZZ</name>
<feature type="non-terminal residue" evidence="1">
    <location>
        <position position="30"/>
    </location>
</feature>
<dbReference type="EMBL" id="LAZR01064972">
    <property type="protein sequence ID" value="KKK56485.1"/>
    <property type="molecule type" value="Genomic_DNA"/>
</dbReference>
<accession>A0A0F8X6B6</accession>
<proteinExistence type="predicted"/>